<keyword evidence="3" id="KW-1185">Reference proteome</keyword>
<evidence type="ECO:0000313" key="3">
    <source>
        <dbReference type="Proteomes" id="UP000035352"/>
    </source>
</evidence>
<feature type="transmembrane region" description="Helical" evidence="1">
    <location>
        <begin position="178"/>
        <end position="201"/>
    </location>
</feature>
<feature type="transmembrane region" description="Helical" evidence="1">
    <location>
        <begin position="146"/>
        <end position="166"/>
    </location>
</feature>
<accession>A0A0G3BPV8</accession>
<name>A0A0G3BPV8_9BURK</name>
<dbReference type="EMBL" id="CP011371">
    <property type="protein sequence ID" value="AKJ29381.1"/>
    <property type="molecule type" value="Genomic_DNA"/>
</dbReference>
<keyword evidence="1" id="KW-0812">Transmembrane</keyword>
<keyword evidence="1" id="KW-0472">Membrane</keyword>
<dbReference type="RefSeq" id="WP_047195023.1">
    <property type="nucleotide sequence ID" value="NZ_CP011371.1"/>
</dbReference>
<protein>
    <submittedName>
        <fullName evidence="2">Uncharacterized protein</fullName>
    </submittedName>
</protein>
<dbReference type="Proteomes" id="UP000035352">
    <property type="component" value="Chromosome"/>
</dbReference>
<feature type="transmembrane region" description="Helical" evidence="1">
    <location>
        <begin position="12"/>
        <end position="34"/>
    </location>
</feature>
<dbReference type="STRING" id="413882.AAW51_2690"/>
<sequence>MPVETLFRRICLALLGLYALVFVGCAYGVIALDLTHLFAEDGTLEMLEAAVLAVACVVFLVGAARRPQPQRLILLFLALLMLAFSLRELDVERFDVPELVKQLGAGKGRNVLLGSGLALIVGYASLRFGLYWRAGFGFLHTTAGKLLLWGGAFVVLGELFEKYFLVPHHVLFEESFELLGYCLIVLCGVAAQLVPTSTVLWPRPALPRRN</sequence>
<proteinExistence type="predicted"/>
<dbReference type="AlphaFoldDB" id="A0A0G3BPV8"/>
<feature type="transmembrane region" description="Helical" evidence="1">
    <location>
        <begin position="111"/>
        <end position="134"/>
    </location>
</feature>
<feature type="transmembrane region" description="Helical" evidence="1">
    <location>
        <begin position="72"/>
        <end position="91"/>
    </location>
</feature>
<keyword evidence="1" id="KW-1133">Transmembrane helix</keyword>
<evidence type="ECO:0000256" key="1">
    <source>
        <dbReference type="SAM" id="Phobius"/>
    </source>
</evidence>
<reference evidence="2 3" key="1">
    <citation type="submission" date="2015-05" db="EMBL/GenBank/DDBJ databases">
        <authorList>
            <person name="Tang B."/>
            <person name="Yu Y."/>
        </authorList>
    </citation>
    <scope>NUCLEOTIDE SEQUENCE [LARGE SCALE GENOMIC DNA]</scope>
    <source>
        <strain evidence="2 3">DSM 7029</strain>
    </source>
</reference>
<gene>
    <name evidence="2" type="ORF">AAW51_2690</name>
</gene>
<organism evidence="2 3">
    <name type="scientific">Caldimonas brevitalea</name>
    <dbReference type="NCBI Taxonomy" id="413882"/>
    <lineage>
        <taxon>Bacteria</taxon>
        <taxon>Pseudomonadati</taxon>
        <taxon>Pseudomonadota</taxon>
        <taxon>Betaproteobacteria</taxon>
        <taxon>Burkholderiales</taxon>
        <taxon>Sphaerotilaceae</taxon>
        <taxon>Caldimonas</taxon>
    </lineage>
</organism>
<evidence type="ECO:0000313" key="2">
    <source>
        <dbReference type="EMBL" id="AKJ29381.1"/>
    </source>
</evidence>
<dbReference type="KEGG" id="pbh:AAW51_2690"/>
<feature type="transmembrane region" description="Helical" evidence="1">
    <location>
        <begin position="46"/>
        <end position="65"/>
    </location>
</feature>